<dbReference type="EMBL" id="PGVA01000019">
    <property type="protein sequence ID" value="PLR83548.1"/>
    <property type="molecule type" value="Genomic_DNA"/>
</dbReference>
<dbReference type="PROSITE" id="PS50801">
    <property type="entry name" value="STAS"/>
    <property type="match status" value="1"/>
</dbReference>
<keyword evidence="7" id="KW-1185">Reference proteome</keyword>
<evidence type="ECO:0000313" key="6">
    <source>
        <dbReference type="Proteomes" id="UP000234951"/>
    </source>
</evidence>
<evidence type="ECO:0000259" key="3">
    <source>
        <dbReference type="PROSITE" id="PS50801"/>
    </source>
</evidence>
<evidence type="ECO:0000313" key="5">
    <source>
        <dbReference type="EMBL" id="PLS00734.1"/>
    </source>
</evidence>
<dbReference type="RefSeq" id="WP_101577025.1">
    <property type="nucleotide sequence ID" value="NZ_PGVA01000019.1"/>
</dbReference>
<dbReference type="InterPro" id="IPR003658">
    <property type="entry name" value="Anti-sigma_ant"/>
</dbReference>
<dbReference type="PANTHER" id="PTHR33495">
    <property type="entry name" value="ANTI-SIGMA FACTOR ANTAGONIST TM_1081-RELATED-RELATED"/>
    <property type="match status" value="1"/>
</dbReference>
<dbReference type="NCBIfam" id="TIGR00377">
    <property type="entry name" value="ant_ant_sig"/>
    <property type="match status" value="1"/>
</dbReference>
<evidence type="ECO:0000313" key="7">
    <source>
        <dbReference type="Proteomes" id="UP000235114"/>
    </source>
</evidence>
<evidence type="ECO:0000256" key="1">
    <source>
        <dbReference type="ARBA" id="ARBA00009013"/>
    </source>
</evidence>
<dbReference type="OrthoDB" id="9793697at2"/>
<protein>
    <recommendedName>
        <fullName evidence="2">Anti-sigma factor antagonist</fullName>
    </recommendedName>
</protein>
<dbReference type="CDD" id="cd07043">
    <property type="entry name" value="STAS_anti-anti-sigma_factors"/>
    <property type="match status" value="1"/>
</dbReference>
<comment type="caution">
    <text evidence="4">The sequence shown here is derived from an EMBL/GenBank/DDBJ whole genome shotgun (WGS) entry which is preliminary data.</text>
</comment>
<dbReference type="SUPFAM" id="SSF52091">
    <property type="entry name" value="SpoIIaa-like"/>
    <property type="match status" value="1"/>
</dbReference>
<comment type="similarity">
    <text evidence="1 2">Belongs to the anti-sigma-factor antagonist family.</text>
</comment>
<feature type="domain" description="STAS" evidence="3">
    <location>
        <begin position="3"/>
        <end position="105"/>
    </location>
</feature>
<gene>
    <name evidence="4" type="ORF">CU635_08955</name>
    <name evidence="5" type="ORF">CVD25_01335</name>
</gene>
<dbReference type="PANTHER" id="PTHR33495:SF2">
    <property type="entry name" value="ANTI-SIGMA FACTOR ANTAGONIST TM_1081-RELATED"/>
    <property type="match status" value="1"/>
</dbReference>
<dbReference type="Pfam" id="PF01740">
    <property type="entry name" value="STAS"/>
    <property type="match status" value="1"/>
</dbReference>
<dbReference type="Gene3D" id="3.30.750.24">
    <property type="entry name" value="STAS domain"/>
    <property type="match status" value="1"/>
</dbReference>
<dbReference type="EMBL" id="PGVD01000004">
    <property type="protein sequence ID" value="PLS00734.1"/>
    <property type="molecule type" value="Genomic_DNA"/>
</dbReference>
<evidence type="ECO:0000256" key="2">
    <source>
        <dbReference type="RuleBase" id="RU003749"/>
    </source>
</evidence>
<dbReference type="Proteomes" id="UP000234951">
    <property type="component" value="Unassembled WGS sequence"/>
</dbReference>
<evidence type="ECO:0000313" key="4">
    <source>
        <dbReference type="EMBL" id="PLR83548.1"/>
    </source>
</evidence>
<dbReference type="AlphaFoldDB" id="A0A2N5GN28"/>
<organism evidence="4 6">
    <name type="scientific">Bacillus canaveralius</name>
    <dbReference type="NCBI Taxonomy" id="1403243"/>
    <lineage>
        <taxon>Bacteria</taxon>
        <taxon>Bacillati</taxon>
        <taxon>Bacillota</taxon>
        <taxon>Bacilli</taxon>
        <taxon>Bacillales</taxon>
        <taxon>Bacillaceae</taxon>
        <taxon>Bacillus</taxon>
    </lineage>
</organism>
<dbReference type="Proteomes" id="UP000235114">
    <property type="component" value="Unassembled WGS sequence"/>
</dbReference>
<name>A0A2N5GN28_9BACI</name>
<sequence length="105" mass="11789">MSLSVKKEMQSSKVILKINGVLDISTTRIINPYLEDLEDIEALVLDLSELEFIDSTGIGSIMSAIYLSDEKKFKLILQGIDELTDEVFETVGLYKILEVYQGEVV</sequence>
<dbReference type="GO" id="GO:0043856">
    <property type="term" value="F:anti-sigma factor antagonist activity"/>
    <property type="evidence" value="ECO:0007669"/>
    <property type="project" value="InterPro"/>
</dbReference>
<reference evidence="4 6" key="1">
    <citation type="submission" date="2017-11" db="EMBL/GenBank/DDBJ databases">
        <title>Comparitive Functional Genomics of Dry Heat Resistant strains isolated from the Viking Spacecraft.</title>
        <authorList>
            <person name="Seuylemezian A."/>
            <person name="Cooper K."/>
            <person name="Vaishampayan P."/>
        </authorList>
    </citation>
    <scope>NUCLEOTIDE SEQUENCE [LARGE SCALE GENOMIC DNA]</scope>
    <source>
        <strain evidence="4 6">M4.6</strain>
    </source>
</reference>
<dbReference type="InterPro" id="IPR002645">
    <property type="entry name" value="STAS_dom"/>
</dbReference>
<dbReference type="InterPro" id="IPR036513">
    <property type="entry name" value="STAS_dom_sf"/>
</dbReference>
<proteinExistence type="inferred from homology"/>
<accession>A0A2N5GN28</accession>
<reference evidence="5 7" key="2">
    <citation type="submission" date="2017-12" db="EMBL/GenBank/DDBJ databases">
        <title>Comparative Functional Genomics of Dry Heat Resistant strains isolated from the Viking Spacecraft.</title>
        <authorList>
            <person name="Seuylemezian A."/>
            <person name="Cooper K."/>
            <person name="Vaishampayan P."/>
        </authorList>
    </citation>
    <scope>NUCLEOTIDE SEQUENCE [LARGE SCALE GENOMIC DNA]</scope>
    <source>
        <strain evidence="5 7">ATCC 29669</strain>
    </source>
</reference>